<evidence type="ECO:0000313" key="2">
    <source>
        <dbReference type="EMBL" id="CAD9105236.1"/>
    </source>
</evidence>
<name>A0A7S1LII9_NEODS</name>
<sequence>MAVSIPRATIADAVGQEVTVELLDGATYRGKLESVDGHYNVRLALALVRSKSGEYSAAGTVTLPGPRVKLLRLPSAMRDAPFFKEVVSGVIAARAKKRKDGKKAGKKSK</sequence>
<proteinExistence type="predicted"/>
<dbReference type="InterPro" id="IPR001163">
    <property type="entry name" value="Sm_dom_euk/arc"/>
</dbReference>
<organism evidence="2">
    <name type="scientific">Neobodo designis</name>
    <name type="common">Flagellated protozoan</name>
    <name type="synonym">Bodo designis</name>
    <dbReference type="NCBI Taxonomy" id="312471"/>
    <lineage>
        <taxon>Eukaryota</taxon>
        <taxon>Discoba</taxon>
        <taxon>Euglenozoa</taxon>
        <taxon>Kinetoplastea</taxon>
        <taxon>Metakinetoplastina</taxon>
        <taxon>Neobodonida</taxon>
        <taxon>Neobodo</taxon>
    </lineage>
</organism>
<evidence type="ECO:0000259" key="1">
    <source>
        <dbReference type="Pfam" id="PF01423"/>
    </source>
</evidence>
<dbReference type="AlphaFoldDB" id="A0A7S1LII9"/>
<dbReference type="SUPFAM" id="SSF50182">
    <property type="entry name" value="Sm-like ribonucleoproteins"/>
    <property type="match status" value="1"/>
</dbReference>
<reference evidence="2" key="1">
    <citation type="submission" date="2021-01" db="EMBL/GenBank/DDBJ databases">
        <authorList>
            <person name="Corre E."/>
            <person name="Pelletier E."/>
            <person name="Niang G."/>
            <person name="Scheremetjew M."/>
            <person name="Finn R."/>
            <person name="Kale V."/>
            <person name="Holt S."/>
            <person name="Cochrane G."/>
            <person name="Meng A."/>
            <person name="Brown T."/>
            <person name="Cohen L."/>
        </authorList>
    </citation>
    <scope>NUCLEOTIDE SEQUENCE</scope>
    <source>
        <strain evidence="2">CCAP 1951/1</strain>
    </source>
</reference>
<protein>
    <recommendedName>
        <fullName evidence="1">Sm domain-containing protein</fullName>
    </recommendedName>
</protein>
<gene>
    <name evidence="2" type="ORF">NDES1114_LOCUS9372</name>
</gene>
<dbReference type="Pfam" id="PF01423">
    <property type="entry name" value="LSM"/>
    <property type="match status" value="1"/>
</dbReference>
<dbReference type="CDD" id="cd00600">
    <property type="entry name" value="Sm_like"/>
    <property type="match status" value="1"/>
</dbReference>
<dbReference type="Gene3D" id="2.30.30.100">
    <property type="match status" value="1"/>
</dbReference>
<feature type="domain" description="Sm" evidence="1">
    <location>
        <begin position="10"/>
        <end position="71"/>
    </location>
</feature>
<dbReference type="InterPro" id="IPR010920">
    <property type="entry name" value="LSM_dom_sf"/>
</dbReference>
<accession>A0A7S1LII9</accession>
<dbReference type="EMBL" id="HBGF01014316">
    <property type="protein sequence ID" value="CAD9105236.1"/>
    <property type="molecule type" value="Transcribed_RNA"/>
</dbReference>